<dbReference type="SUPFAM" id="SSF103642">
    <property type="entry name" value="Sec-C motif"/>
    <property type="match status" value="1"/>
</dbReference>
<dbReference type="InterPro" id="IPR004027">
    <property type="entry name" value="SEC_C_motif"/>
</dbReference>
<dbReference type="RefSeq" id="WP_330154057.1">
    <property type="nucleotide sequence ID" value="NZ_JAUZMZ010000174.1"/>
</dbReference>
<evidence type="ECO:0000313" key="2">
    <source>
        <dbReference type="Proteomes" id="UP001331936"/>
    </source>
</evidence>
<dbReference type="Proteomes" id="UP001331936">
    <property type="component" value="Unassembled WGS sequence"/>
</dbReference>
<sequence>MTDTEFADRALLDLALGLLREHGPLTTEDLAEHLVAEGFEDTDDLVDRLEDLPDHPLLDWVPDGRCVALDALLEGRCLTLRLTAREIASDVLPVADISPMLVLASDDESELVFTEQDPERLTERGISFDETVGAEVLVFPAGTFAERAPGDVVVFTASGGRVSHAFIGEIDHDPVPALIRALEQHCADGEAANLEDVVLQTMADAPGAFTIATVPLTEMLEPAGYERMGDLVAPRGFDFEGYISRSMFDAYADQLGIPVQAVPGVALFASLVDAIDHGDDADLEARFAEGKSRLYEALADPDVAATVLDELFDQDLAPGAIERAALFVLERGPRRAAAGVLWFAGRAAEADARIGDAERYYEKAVDRDAEFDLALVDLARYASDRGDAVRSLSLLARVPGGDEHPLYGLVQYFQPAERPGLGRNDRCWCGSGRKYKVCHLGKADHSLEERTPWLYFKGRQYLTEFSWADEQFTLAEARAGYSDDEDAVIEALGDPLIDDVLLFEGGGWAEFLERRGELLPADERELGEQWLQARRSVYEVEGVGAGEMLTLRDVRTEERREVHAPVVASELGAGALLCVRVASVGDRSQIVGGATVISVEQQEPLLALLTADTVDPVQLVEVLSNPFEQP</sequence>
<comment type="caution">
    <text evidence="1">The sequence shown here is derived from an EMBL/GenBank/DDBJ whole genome shotgun (WGS) entry which is preliminary data.</text>
</comment>
<reference evidence="1 2" key="1">
    <citation type="submission" date="2023-08" db="EMBL/GenBank/DDBJ databases">
        <authorList>
            <person name="Girao M."/>
            <person name="Carvalho M.F."/>
        </authorList>
    </citation>
    <scope>NUCLEOTIDE SEQUENCE [LARGE SCALE GENOMIC DNA]</scope>
    <source>
        <strain evidence="1 2">CC-R104</strain>
    </source>
</reference>
<dbReference type="Gene3D" id="3.10.450.50">
    <property type="match status" value="1"/>
</dbReference>
<name>A0ABU7JXF5_9NOCA</name>
<dbReference type="Pfam" id="PF02810">
    <property type="entry name" value="SEC-C"/>
    <property type="match status" value="1"/>
</dbReference>
<protein>
    <submittedName>
        <fullName evidence="1">SEC-C domain-containing protein</fullName>
    </submittedName>
</protein>
<organism evidence="1 2">
    <name type="scientific">Rhodococcus chondri</name>
    <dbReference type="NCBI Taxonomy" id="3065941"/>
    <lineage>
        <taxon>Bacteria</taxon>
        <taxon>Bacillati</taxon>
        <taxon>Actinomycetota</taxon>
        <taxon>Actinomycetes</taxon>
        <taxon>Mycobacteriales</taxon>
        <taxon>Nocardiaceae</taxon>
        <taxon>Rhodococcus</taxon>
    </lineage>
</organism>
<gene>
    <name evidence="1" type="ORF">Q8814_21725</name>
</gene>
<accession>A0ABU7JXF5</accession>
<keyword evidence="2" id="KW-1185">Reference proteome</keyword>
<proteinExistence type="predicted"/>
<evidence type="ECO:0000313" key="1">
    <source>
        <dbReference type="EMBL" id="MEE2034698.1"/>
    </source>
</evidence>
<dbReference type="EMBL" id="JAUZMZ010000174">
    <property type="protein sequence ID" value="MEE2034698.1"/>
    <property type="molecule type" value="Genomic_DNA"/>
</dbReference>